<dbReference type="AlphaFoldDB" id="A0A6S6SYE0"/>
<protein>
    <submittedName>
        <fullName evidence="4">FIG015287: Zinc protease</fullName>
    </submittedName>
</protein>
<proteinExistence type="predicted"/>
<evidence type="ECO:0000259" key="3">
    <source>
        <dbReference type="Pfam" id="PF05193"/>
    </source>
</evidence>
<dbReference type="InterPro" id="IPR011249">
    <property type="entry name" value="Metalloenz_LuxS/M16"/>
</dbReference>
<reference evidence="4" key="1">
    <citation type="submission" date="2020-01" db="EMBL/GenBank/DDBJ databases">
        <authorList>
            <person name="Meier V. D."/>
            <person name="Meier V D."/>
        </authorList>
    </citation>
    <scope>NUCLEOTIDE SEQUENCE</scope>
    <source>
        <strain evidence="4">HLG_WM_MAG_07</strain>
    </source>
</reference>
<dbReference type="GO" id="GO:0008233">
    <property type="term" value="F:peptidase activity"/>
    <property type="evidence" value="ECO:0007669"/>
    <property type="project" value="UniProtKB-KW"/>
</dbReference>
<accession>A0A6S6SYE0</accession>
<dbReference type="GO" id="GO:0006508">
    <property type="term" value="P:proteolysis"/>
    <property type="evidence" value="ECO:0007669"/>
    <property type="project" value="UniProtKB-KW"/>
</dbReference>
<name>A0A6S6SYE0_9GAMM</name>
<dbReference type="InterPro" id="IPR007863">
    <property type="entry name" value="Peptidase_M16_C"/>
</dbReference>
<organism evidence="4">
    <name type="scientific">uncultured Thiotrichaceae bacterium</name>
    <dbReference type="NCBI Taxonomy" id="298394"/>
    <lineage>
        <taxon>Bacteria</taxon>
        <taxon>Pseudomonadati</taxon>
        <taxon>Pseudomonadota</taxon>
        <taxon>Gammaproteobacteria</taxon>
        <taxon>Thiotrichales</taxon>
        <taxon>Thiotrichaceae</taxon>
        <taxon>environmental samples</taxon>
    </lineage>
</organism>
<feature type="chain" id="PRO_5027550600" evidence="1">
    <location>
        <begin position="24"/>
        <end position="453"/>
    </location>
</feature>
<keyword evidence="1" id="KW-0732">Signal</keyword>
<dbReference type="EMBL" id="CACVAY010000052">
    <property type="protein sequence ID" value="CAA6812091.1"/>
    <property type="molecule type" value="Genomic_DNA"/>
</dbReference>
<evidence type="ECO:0000313" key="4">
    <source>
        <dbReference type="EMBL" id="CAA6812091.1"/>
    </source>
</evidence>
<feature type="domain" description="Peptidase M16 N-terminal" evidence="2">
    <location>
        <begin position="49"/>
        <end position="180"/>
    </location>
</feature>
<feature type="signal peptide" evidence="1">
    <location>
        <begin position="1"/>
        <end position="23"/>
    </location>
</feature>
<keyword evidence="4" id="KW-0645">Protease</keyword>
<sequence>MMVILRRFMVLLLTSLWFSVVHAAPQIEHWITDKGLRVYYVAAPELPMLDMRVVFAAGSSRDDTTAGVSMLTSGILNKGAAKMNADQIAEGFESVGAKYSAGSGLERSWLTLRTITLEKEMGAAIDTWLKVLSQPEFPEKDFERSKKQALIGLEAEKQDPSSIARKAFYKHLYLGHPYASPKNGSEDSIKNMTIEDLRTFYSTFYVAKNGVLAIVGDVDRKEAEAIANRVSEVLPEGQVAAALPEVKPLTEAKTIRIDFPSTQSHIYIGQPGNKRGDKDYFSLYLGNHVLGGGGFTSRLMKEIRVKRGFAYSVYSYFQPQKELGPYVIGMQTKNEQVAEAIEVANTELKQFIEKGPSEDELVQSQKNITGGFPLRTASNADIVSYVAMIGFYGLPLDYLNTFSQKIESLKTIDISAAFKRRVHPDSMLTIIVGKQEDKTNGEKKESKETVSIQ</sequence>
<gene>
    <name evidence="4" type="ORF">HELGO_WM14398</name>
</gene>
<dbReference type="GO" id="GO:0046872">
    <property type="term" value="F:metal ion binding"/>
    <property type="evidence" value="ECO:0007669"/>
    <property type="project" value="InterPro"/>
</dbReference>
<keyword evidence="4" id="KW-0378">Hydrolase</keyword>
<evidence type="ECO:0000256" key="1">
    <source>
        <dbReference type="SAM" id="SignalP"/>
    </source>
</evidence>
<dbReference type="Pfam" id="PF00675">
    <property type="entry name" value="Peptidase_M16"/>
    <property type="match status" value="1"/>
</dbReference>
<dbReference type="InterPro" id="IPR011765">
    <property type="entry name" value="Pept_M16_N"/>
</dbReference>
<dbReference type="Gene3D" id="3.30.830.10">
    <property type="entry name" value="Metalloenzyme, LuxS/M16 peptidase-like"/>
    <property type="match status" value="2"/>
</dbReference>
<evidence type="ECO:0000259" key="2">
    <source>
        <dbReference type="Pfam" id="PF00675"/>
    </source>
</evidence>
<dbReference type="InterPro" id="IPR050361">
    <property type="entry name" value="MPP/UQCRC_Complex"/>
</dbReference>
<dbReference type="Pfam" id="PF05193">
    <property type="entry name" value="Peptidase_M16_C"/>
    <property type="match status" value="1"/>
</dbReference>
<dbReference type="PANTHER" id="PTHR11851">
    <property type="entry name" value="METALLOPROTEASE"/>
    <property type="match status" value="1"/>
</dbReference>
<dbReference type="SUPFAM" id="SSF63411">
    <property type="entry name" value="LuxS/MPP-like metallohydrolase"/>
    <property type="match status" value="2"/>
</dbReference>
<dbReference type="PANTHER" id="PTHR11851:SF224">
    <property type="entry name" value="PROCESSING PROTEASE"/>
    <property type="match status" value="1"/>
</dbReference>
<feature type="domain" description="Peptidase M16 C-terminal" evidence="3">
    <location>
        <begin position="191"/>
        <end position="366"/>
    </location>
</feature>